<name>A0ABD1ZZ12_VESSQ</name>
<evidence type="ECO:0000256" key="1">
    <source>
        <dbReference type="SAM" id="MobiDB-lite"/>
    </source>
</evidence>
<feature type="region of interest" description="Disordered" evidence="1">
    <location>
        <begin position="82"/>
        <end position="135"/>
    </location>
</feature>
<dbReference type="Proteomes" id="UP001607302">
    <property type="component" value="Unassembled WGS sequence"/>
</dbReference>
<proteinExistence type="predicted"/>
<dbReference type="AlphaFoldDB" id="A0ABD1ZZ12"/>
<feature type="compositionally biased region" description="Basic and acidic residues" evidence="1">
    <location>
        <begin position="90"/>
        <end position="102"/>
    </location>
</feature>
<sequence length="135" mass="15607">MLQLSPSESAPYYYCFVERMHLQEDLRTYQLDVWTIAKVDDKIISNVVLPLSFTVLARKGFAMVGEKSKAVFFSSRRRIVTGRTKRGRGKEKEGRKEGRKENEDEDEDGSVKSQRGLFRPTESSRIASRRVNRLC</sequence>
<evidence type="ECO:0000313" key="3">
    <source>
        <dbReference type="Proteomes" id="UP001607302"/>
    </source>
</evidence>
<protein>
    <submittedName>
        <fullName evidence="2">Uncharacterized protein</fullName>
    </submittedName>
</protein>
<comment type="caution">
    <text evidence="2">The sequence shown here is derived from an EMBL/GenBank/DDBJ whole genome shotgun (WGS) entry which is preliminary data.</text>
</comment>
<reference evidence="2 3" key="1">
    <citation type="journal article" date="2024" name="Ann. Entomol. Soc. Am.">
        <title>Genomic analyses of the southern and eastern yellowjacket wasps (Hymenoptera: Vespidae) reveal evolutionary signatures of social life.</title>
        <authorList>
            <person name="Catto M.A."/>
            <person name="Caine P.B."/>
            <person name="Orr S.E."/>
            <person name="Hunt B.G."/>
            <person name="Goodisman M.A.D."/>
        </authorList>
    </citation>
    <scope>NUCLEOTIDE SEQUENCE [LARGE SCALE GENOMIC DNA]</scope>
    <source>
        <strain evidence="2">233</strain>
        <tissue evidence="2">Head and thorax</tissue>
    </source>
</reference>
<dbReference type="EMBL" id="JAUDFV010000157">
    <property type="protein sequence ID" value="KAL2713591.1"/>
    <property type="molecule type" value="Genomic_DNA"/>
</dbReference>
<organism evidence="2 3">
    <name type="scientific">Vespula squamosa</name>
    <name type="common">Southern yellow jacket</name>
    <name type="synonym">Wasp</name>
    <dbReference type="NCBI Taxonomy" id="30214"/>
    <lineage>
        <taxon>Eukaryota</taxon>
        <taxon>Metazoa</taxon>
        <taxon>Ecdysozoa</taxon>
        <taxon>Arthropoda</taxon>
        <taxon>Hexapoda</taxon>
        <taxon>Insecta</taxon>
        <taxon>Pterygota</taxon>
        <taxon>Neoptera</taxon>
        <taxon>Endopterygota</taxon>
        <taxon>Hymenoptera</taxon>
        <taxon>Apocrita</taxon>
        <taxon>Aculeata</taxon>
        <taxon>Vespoidea</taxon>
        <taxon>Vespidae</taxon>
        <taxon>Vespinae</taxon>
        <taxon>Vespula</taxon>
    </lineage>
</organism>
<gene>
    <name evidence="2" type="ORF">V1478_016148</name>
</gene>
<keyword evidence="3" id="KW-1185">Reference proteome</keyword>
<evidence type="ECO:0000313" key="2">
    <source>
        <dbReference type="EMBL" id="KAL2713591.1"/>
    </source>
</evidence>
<accession>A0ABD1ZZ12</accession>